<reference evidence="3" key="1">
    <citation type="submission" date="2021-02" db="EMBL/GenBank/DDBJ databases">
        <title>PHA producing bacteria isolated from coastal sediment in Guangdong, Shenzhen.</title>
        <authorList>
            <person name="Zheng W."/>
            <person name="Yu S."/>
            <person name="Huang Y."/>
        </authorList>
    </citation>
    <scope>NUCLEOTIDE SEQUENCE</scope>
    <source>
        <strain evidence="3">TN14-10</strain>
    </source>
</reference>
<keyword evidence="2" id="KW-0732">Signal</keyword>
<sequence>MKLVPAAALLFALSVPALADLKPEIIDCDAGKAARNAAMKATIGVKGPCDAERLADDARDDVGDKMDDVRKGAGDKAEDMRDKHKDKRDHKQGKN</sequence>
<dbReference type="RefSeq" id="WP_206559381.1">
    <property type="nucleotide sequence ID" value="NZ_JAFKCZ010000004.1"/>
</dbReference>
<proteinExistence type="predicted"/>
<feature type="compositionally biased region" description="Basic residues" evidence="1">
    <location>
        <begin position="84"/>
        <end position="95"/>
    </location>
</feature>
<comment type="caution">
    <text evidence="3">The sequence shown here is derived from an EMBL/GenBank/DDBJ whole genome shotgun (WGS) entry which is preliminary data.</text>
</comment>
<evidence type="ECO:0000313" key="4">
    <source>
        <dbReference type="Proteomes" id="UP000664303"/>
    </source>
</evidence>
<name>A0A939DD79_9GAMM</name>
<evidence type="ECO:0008006" key="5">
    <source>
        <dbReference type="Google" id="ProtNLM"/>
    </source>
</evidence>
<feature type="region of interest" description="Disordered" evidence="1">
    <location>
        <begin position="56"/>
        <end position="95"/>
    </location>
</feature>
<dbReference type="AlphaFoldDB" id="A0A939DD79"/>
<evidence type="ECO:0000256" key="1">
    <source>
        <dbReference type="SAM" id="MobiDB-lite"/>
    </source>
</evidence>
<protein>
    <recommendedName>
        <fullName evidence="5">CsbD family protein</fullName>
    </recommendedName>
</protein>
<evidence type="ECO:0000256" key="2">
    <source>
        <dbReference type="SAM" id="SignalP"/>
    </source>
</evidence>
<feature type="compositionally biased region" description="Basic and acidic residues" evidence="1">
    <location>
        <begin position="56"/>
        <end position="83"/>
    </location>
</feature>
<dbReference type="Proteomes" id="UP000664303">
    <property type="component" value="Unassembled WGS sequence"/>
</dbReference>
<organism evidence="3 4">
    <name type="scientific">Parahaliea mediterranea</name>
    <dbReference type="NCBI Taxonomy" id="651086"/>
    <lineage>
        <taxon>Bacteria</taxon>
        <taxon>Pseudomonadati</taxon>
        <taxon>Pseudomonadota</taxon>
        <taxon>Gammaproteobacteria</taxon>
        <taxon>Cellvibrionales</taxon>
        <taxon>Halieaceae</taxon>
        <taxon>Parahaliea</taxon>
    </lineage>
</organism>
<evidence type="ECO:0000313" key="3">
    <source>
        <dbReference type="EMBL" id="MBN7795925.1"/>
    </source>
</evidence>
<dbReference type="EMBL" id="JAFKCZ010000004">
    <property type="protein sequence ID" value="MBN7795925.1"/>
    <property type="molecule type" value="Genomic_DNA"/>
</dbReference>
<keyword evidence="4" id="KW-1185">Reference proteome</keyword>
<accession>A0A939DD79</accession>
<feature type="signal peptide" evidence="2">
    <location>
        <begin position="1"/>
        <end position="19"/>
    </location>
</feature>
<feature type="chain" id="PRO_5037006420" description="CsbD family protein" evidence="2">
    <location>
        <begin position="20"/>
        <end position="95"/>
    </location>
</feature>
<gene>
    <name evidence="3" type="ORF">JYP50_04960</name>
</gene>